<protein>
    <submittedName>
        <fullName evidence="1">Bacillithiol biosynthesis deacetylase BshB1</fullName>
    </submittedName>
</protein>
<dbReference type="NCBIfam" id="TIGR04001">
    <property type="entry name" value="thiol_BshB1"/>
    <property type="match status" value="1"/>
</dbReference>
<dbReference type="InterPro" id="IPR024078">
    <property type="entry name" value="LmbE-like_dom_sf"/>
</dbReference>
<name>A0ABN1MSS8_9FLAO</name>
<dbReference type="Gene3D" id="3.40.50.10320">
    <property type="entry name" value="LmbE-like"/>
    <property type="match status" value="1"/>
</dbReference>
<dbReference type="EMBL" id="BAAAFH010000011">
    <property type="protein sequence ID" value="GAA0875922.1"/>
    <property type="molecule type" value="Genomic_DNA"/>
</dbReference>
<sequence length="239" mass="27006">MEKVDILGIGAHPDDVELSAGGTIAKHVKAGKKVAIVDLTQGELGSRGTIETRYSEAHDASRILGVSFRENLKMQDGFFGHSKEELLKLVVQIRRFQPEIVLANAISDRHPDHGKGSAFISDACFLAGLRKIETELNGKSQQPWRPKAVYHYIQDRYIQPDFAIDVTEFVETKFEAIRAYKTQFYDPESNEPQTPISGKEFFDFLEGRMRQFGREIGVEFAEGYTVERVPGVEYLDHLI</sequence>
<dbReference type="RefSeq" id="WP_343787892.1">
    <property type="nucleotide sequence ID" value="NZ_BAAAFH010000011.1"/>
</dbReference>
<proteinExistence type="predicted"/>
<accession>A0ABN1MSS8</accession>
<organism evidence="1 2">
    <name type="scientific">Wandonia haliotis</name>
    <dbReference type="NCBI Taxonomy" id="574963"/>
    <lineage>
        <taxon>Bacteria</taxon>
        <taxon>Pseudomonadati</taxon>
        <taxon>Bacteroidota</taxon>
        <taxon>Flavobacteriia</taxon>
        <taxon>Flavobacteriales</taxon>
        <taxon>Crocinitomicaceae</taxon>
        <taxon>Wandonia</taxon>
    </lineage>
</organism>
<dbReference type="SUPFAM" id="SSF102588">
    <property type="entry name" value="LmbE-like"/>
    <property type="match status" value="1"/>
</dbReference>
<evidence type="ECO:0000313" key="2">
    <source>
        <dbReference type="Proteomes" id="UP001501126"/>
    </source>
</evidence>
<dbReference type="InterPro" id="IPR003737">
    <property type="entry name" value="GlcNAc_PI_deacetylase-related"/>
</dbReference>
<gene>
    <name evidence="1" type="primary">bshB1</name>
    <name evidence="1" type="ORF">GCM10009118_23310</name>
</gene>
<reference evidence="1 2" key="1">
    <citation type="journal article" date="2019" name="Int. J. Syst. Evol. Microbiol.">
        <title>The Global Catalogue of Microorganisms (GCM) 10K type strain sequencing project: providing services to taxonomists for standard genome sequencing and annotation.</title>
        <authorList>
            <consortium name="The Broad Institute Genomics Platform"/>
            <consortium name="The Broad Institute Genome Sequencing Center for Infectious Disease"/>
            <person name="Wu L."/>
            <person name="Ma J."/>
        </authorList>
    </citation>
    <scope>NUCLEOTIDE SEQUENCE [LARGE SCALE GENOMIC DNA]</scope>
    <source>
        <strain evidence="1 2">JCM 16083</strain>
    </source>
</reference>
<dbReference type="PANTHER" id="PTHR12993:SF30">
    <property type="entry name" value="N-ACETYL-ALPHA-D-GLUCOSAMINYL L-MALATE DEACETYLASE 1"/>
    <property type="match status" value="1"/>
</dbReference>
<comment type="caution">
    <text evidence="1">The sequence shown here is derived from an EMBL/GenBank/DDBJ whole genome shotgun (WGS) entry which is preliminary data.</text>
</comment>
<dbReference type="InterPro" id="IPR023842">
    <property type="entry name" value="Bacillithiol_biosynth_BshB1"/>
</dbReference>
<dbReference type="PANTHER" id="PTHR12993">
    <property type="entry name" value="N-ACETYLGLUCOSAMINYL-PHOSPHATIDYLINOSITOL DE-N-ACETYLASE-RELATED"/>
    <property type="match status" value="1"/>
</dbReference>
<evidence type="ECO:0000313" key="1">
    <source>
        <dbReference type="EMBL" id="GAA0875922.1"/>
    </source>
</evidence>
<keyword evidence="2" id="KW-1185">Reference proteome</keyword>
<dbReference type="Pfam" id="PF02585">
    <property type="entry name" value="PIG-L"/>
    <property type="match status" value="1"/>
</dbReference>
<dbReference type="Proteomes" id="UP001501126">
    <property type="component" value="Unassembled WGS sequence"/>
</dbReference>